<proteinExistence type="predicted"/>
<evidence type="ECO:0000256" key="1">
    <source>
        <dbReference type="SAM" id="MobiDB-lite"/>
    </source>
</evidence>
<dbReference type="Gramene" id="MELO3C032890.2.1">
    <property type="protein sequence ID" value="MELO3C032890.2.1"/>
    <property type="gene ID" value="MELO3C032890.2"/>
</dbReference>
<reference evidence="2" key="1">
    <citation type="submission" date="2023-03" db="UniProtKB">
        <authorList>
            <consortium name="EnsemblPlants"/>
        </authorList>
    </citation>
    <scope>IDENTIFICATION</scope>
</reference>
<sequence length="48" mass="5788">MAAIESEDRVKWRMATIDGVGKWRRRRKMNPVNRDGHLLSPRIQSRRR</sequence>
<evidence type="ECO:0000313" key="2">
    <source>
        <dbReference type="EnsemblPlants" id="MELO3C032890.2.1"/>
    </source>
</evidence>
<protein>
    <submittedName>
        <fullName evidence="2">Uncharacterized protein</fullName>
    </submittedName>
</protein>
<name>A0A9I9EF61_CUCME</name>
<accession>A0A9I9EF61</accession>
<dbReference type="EnsemblPlants" id="MELO3C032890.2.1">
    <property type="protein sequence ID" value="MELO3C032890.2.1"/>
    <property type="gene ID" value="MELO3C032890.2"/>
</dbReference>
<dbReference type="AlphaFoldDB" id="A0A9I9EF61"/>
<feature type="region of interest" description="Disordered" evidence="1">
    <location>
        <begin position="26"/>
        <end position="48"/>
    </location>
</feature>
<organism evidence="2">
    <name type="scientific">Cucumis melo</name>
    <name type="common">Muskmelon</name>
    <dbReference type="NCBI Taxonomy" id="3656"/>
    <lineage>
        <taxon>Eukaryota</taxon>
        <taxon>Viridiplantae</taxon>
        <taxon>Streptophyta</taxon>
        <taxon>Embryophyta</taxon>
        <taxon>Tracheophyta</taxon>
        <taxon>Spermatophyta</taxon>
        <taxon>Magnoliopsida</taxon>
        <taxon>eudicotyledons</taxon>
        <taxon>Gunneridae</taxon>
        <taxon>Pentapetalae</taxon>
        <taxon>rosids</taxon>
        <taxon>fabids</taxon>
        <taxon>Cucurbitales</taxon>
        <taxon>Cucurbitaceae</taxon>
        <taxon>Benincaseae</taxon>
        <taxon>Cucumis</taxon>
    </lineage>
</organism>